<reference evidence="3 4" key="1">
    <citation type="submission" date="2020-03" db="EMBL/GenBank/DDBJ databases">
        <title>Cyclobacterium plantarum sp. nov., a marine bacterium isolated from a coastal-marine wetland.</title>
        <authorList>
            <person name="Sanchez-Porro C."/>
            <person name="Ventosa A."/>
            <person name="Amoozegar M."/>
        </authorList>
    </citation>
    <scope>NUCLEOTIDE SEQUENCE [LARGE SCALE GENOMIC DNA]</scope>
    <source>
        <strain evidence="3 4">GBPx2</strain>
    </source>
</reference>
<dbReference type="InterPro" id="IPR032812">
    <property type="entry name" value="SbsA_Ig"/>
</dbReference>
<dbReference type="Proteomes" id="UP000649799">
    <property type="component" value="Unassembled WGS sequence"/>
</dbReference>
<comment type="caution">
    <text evidence="3">The sequence shown here is derived from an EMBL/GenBank/DDBJ whole genome shotgun (WGS) entry which is preliminary data.</text>
</comment>
<evidence type="ECO:0000256" key="1">
    <source>
        <dbReference type="ARBA" id="ARBA00022729"/>
    </source>
</evidence>
<accession>A0ABX0HBY4</accession>
<proteinExistence type="predicted"/>
<sequence>MRFIFRYFLPITILIISSCAKQSSPMGGPVDEDPPVLLYSNPQNESTNTSPSEINLEFNEYVKLENPNQSIIITPRVEKDKIEFLAIKNSVNIELNQELEENTTYLFNFQKSIQDITEGNPAERLKLVFSTGENIDSLKVSGTVAYTDPFVEQNFEDVLVGLYSIADTTDLFNAPPYYIAQPDSTGYYEITNIKAGTFKAYAWHDENGSLKAEYRNEAYAFAPDTITIEKNRQNLHFNLAKGDLSPLKINRSSSTGSNFDIILSKPIAEFSIIHPDINTSLFYRINDKNIRLYHKTIKNDSIPVNILLQDSVGFKVDTTLYAKFEESDRPKEELKITTNTGAKFNQTIQAKLDFNKPLYQIVYDSLYVQYDSASYIPVNQSMVSIPDSSHLHTTININITLPDSIKNSSFKLFAADSTFMDVEGLWNDAPVDATYTRLKTDNLADGINGTLRTNERPIILQLLDSKGQVIREKYLTDTNYFEFQSIEATNYKIQAIIDRNKNGRWDPGNYYENIQPEPIYAFFDEETNKHEFILRGGWTLDDLVIEPKLNSGFNIEADVTQDEPAIKLPIEILTITEEDLLN</sequence>
<gene>
    <name evidence="3" type="ORF">G9Q97_20910</name>
</gene>
<feature type="domain" description="SbsA Ig-like" evidence="2">
    <location>
        <begin position="31"/>
        <end position="131"/>
    </location>
</feature>
<evidence type="ECO:0000313" key="4">
    <source>
        <dbReference type="Proteomes" id="UP000649799"/>
    </source>
</evidence>
<dbReference type="EMBL" id="JAANYN010000011">
    <property type="protein sequence ID" value="NHE59278.1"/>
    <property type="molecule type" value="Genomic_DNA"/>
</dbReference>
<evidence type="ECO:0000313" key="3">
    <source>
        <dbReference type="EMBL" id="NHE59278.1"/>
    </source>
</evidence>
<dbReference type="Pfam" id="PF13205">
    <property type="entry name" value="Big_5"/>
    <property type="match status" value="1"/>
</dbReference>
<dbReference type="PROSITE" id="PS51257">
    <property type="entry name" value="PROKAR_LIPOPROTEIN"/>
    <property type="match status" value="1"/>
</dbReference>
<evidence type="ECO:0000259" key="2">
    <source>
        <dbReference type="Pfam" id="PF13205"/>
    </source>
</evidence>
<protein>
    <recommendedName>
        <fullName evidence="2">SbsA Ig-like domain-containing protein</fullName>
    </recommendedName>
</protein>
<dbReference type="SUPFAM" id="SSF117074">
    <property type="entry name" value="Hypothetical protein PA1324"/>
    <property type="match status" value="1"/>
</dbReference>
<name>A0ABX0HBY4_9BACT</name>
<keyword evidence="4" id="KW-1185">Reference proteome</keyword>
<organism evidence="3 4">
    <name type="scientific">Cyclobacterium plantarum</name>
    <dbReference type="NCBI Taxonomy" id="2716263"/>
    <lineage>
        <taxon>Bacteria</taxon>
        <taxon>Pseudomonadati</taxon>
        <taxon>Bacteroidota</taxon>
        <taxon>Cytophagia</taxon>
        <taxon>Cytophagales</taxon>
        <taxon>Cyclobacteriaceae</taxon>
        <taxon>Cyclobacterium</taxon>
    </lineage>
</organism>
<keyword evidence="1" id="KW-0732">Signal</keyword>